<dbReference type="RefSeq" id="WP_024377411.1">
    <property type="nucleotide sequence ID" value="NZ_JARASS010000006.1"/>
</dbReference>
<proteinExistence type="predicted"/>
<name>A0A3R8N4R1_STRSU</name>
<accession>A0A3R8N4R1</accession>
<evidence type="ECO:0000313" key="1">
    <source>
        <dbReference type="EMBL" id="RRN52328.1"/>
    </source>
</evidence>
<organism evidence="1 2">
    <name type="scientific">Streptococcus suis</name>
    <dbReference type="NCBI Taxonomy" id="1307"/>
    <lineage>
        <taxon>Bacteria</taxon>
        <taxon>Bacillati</taxon>
        <taxon>Bacillota</taxon>
        <taxon>Bacilli</taxon>
        <taxon>Lactobacillales</taxon>
        <taxon>Streptococcaceae</taxon>
        <taxon>Streptococcus</taxon>
    </lineage>
</organism>
<dbReference type="AlphaFoldDB" id="A0A3R8N4R1"/>
<evidence type="ECO:0000313" key="2">
    <source>
        <dbReference type="Proteomes" id="UP000278566"/>
    </source>
</evidence>
<comment type="caution">
    <text evidence="1">The sequence shown here is derived from an EMBL/GenBank/DDBJ whole genome shotgun (WGS) entry which is preliminary data.</text>
</comment>
<dbReference type="EMBL" id="RRZO01000004">
    <property type="protein sequence ID" value="RRN52328.1"/>
    <property type="molecule type" value="Genomic_DNA"/>
</dbReference>
<dbReference type="Proteomes" id="UP000278566">
    <property type="component" value="Unassembled WGS sequence"/>
</dbReference>
<gene>
    <name evidence="1" type="ORF">EI220_01575</name>
</gene>
<sequence>MEKFNQNKNFEKLDFKNFKNFEIEGQKKLPELEQRTVTPFRGMADYIQDMAELFNQDRFEILVPLTPEDSIFYECSFADAKQAELYFENSCRAENAEDFNFWLNLLNREMLYVWNMGLWSAEK</sequence>
<protein>
    <submittedName>
        <fullName evidence="1">Uncharacterized protein</fullName>
    </submittedName>
</protein>
<reference evidence="1 2" key="1">
    <citation type="submission" date="2018-11" db="EMBL/GenBank/DDBJ databases">
        <title>Changes in penicillin susceptibility of Streptococcus suis isolates by amino acid alterations in the penicillin-binding protein.</title>
        <authorList>
            <person name="Niemann L."/>
            <person name="Eichhorn I."/>
        </authorList>
    </citation>
    <scope>NUCLEOTIDE SEQUENCE [LARGE SCALE GENOMIC DNA]</scope>
    <source>
        <strain evidence="1 2">IMT40738</strain>
    </source>
</reference>